<feature type="transmembrane region" description="Helical" evidence="1">
    <location>
        <begin position="145"/>
        <end position="166"/>
    </location>
</feature>
<evidence type="ECO:0000313" key="4">
    <source>
        <dbReference type="Proteomes" id="UP001596434"/>
    </source>
</evidence>
<organism evidence="3 4">
    <name type="scientific">Haloplanus litoreus</name>
    <dbReference type="NCBI Taxonomy" id="767515"/>
    <lineage>
        <taxon>Archaea</taxon>
        <taxon>Methanobacteriati</taxon>
        <taxon>Methanobacteriota</taxon>
        <taxon>Stenosarchaea group</taxon>
        <taxon>Halobacteria</taxon>
        <taxon>Halobacteriales</taxon>
        <taxon>Haloferacaceae</taxon>
        <taxon>Haloplanus</taxon>
    </lineage>
</organism>
<dbReference type="EC" id="3.4.-.-" evidence="3"/>
<dbReference type="GeneID" id="96953507"/>
<keyword evidence="4" id="KW-1185">Reference proteome</keyword>
<dbReference type="InterPro" id="IPR042150">
    <property type="entry name" value="MmRce1-like"/>
</dbReference>
<protein>
    <submittedName>
        <fullName evidence="3">CPBP family intramembrane glutamic endopeptidase</fullName>
        <ecNumber evidence="3">3.4.-.-</ecNumber>
    </submittedName>
</protein>
<dbReference type="AlphaFoldDB" id="A0ABD5ZXD8"/>
<dbReference type="PANTHER" id="PTHR35797">
    <property type="entry name" value="PROTEASE-RELATED"/>
    <property type="match status" value="1"/>
</dbReference>
<feature type="transmembrane region" description="Helical" evidence="1">
    <location>
        <begin position="187"/>
        <end position="206"/>
    </location>
</feature>
<feature type="domain" description="CAAX prenyl protease 2/Lysostaphin resistance protein A-like" evidence="2">
    <location>
        <begin position="153"/>
        <end position="254"/>
    </location>
</feature>
<name>A0ABD5ZXD8_9EURY</name>
<reference evidence="3 4" key="1">
    <citation type="journal article" date="2019" name="Int. J. Syst. Evol. Microbiol.">
        <title>The Global Catalogue of Microorganisms (GCM) 10K type strain sequencing project: providing services to taxonomists for standard genome sequencing and annotation.</title>
        <authorList>
            <consortium name="The Broad Institute Genomics Platform"/>
            <consortium name="The Broad Institute Genome Sequencing Center for Infectious Disease"/>
            <person name="Wu L."/>
            <person name="Ma J."/>
        </authorList>
    </citation>
    <scope>NUCLEOTIDE SEQUENCE [LARGE SCALE GENOMIC DNA]</scope>
    <source>
        <strain evidence="3 4">GX21</strain>
    </source>
</reference>
<keyword evidence="3" id="KW-0378">Hydrolase</keyword>
<keyword evidence="1" id="KW-0812">Transmembrane</keyword>
<feature type="transmembrane region" description="Helical" evidence="1">
    <location>
        <begin position="42"/>
        <end position="64"/>
    </location>
</feature>
<dbReference type="GO" id="GO:0004175">
    <property type="term" value="F:endopeptidase activity"/>
    <property type="evidence" value="ECO:0007669"/>
    <property type="project" value="UniProtKB-ARBA"/>
</dbReference>
<evidence type="ECO:0000313" key="3">
    <source>
        <dbReference type="EMBL" id="MFC7255161.1"/>
    </source>
</evidence>
<proteinExistence type="predicted"/>
<keyword evidence="1" id="KW-0472">Membrane</keyword>
<comment type="caution">
    <text evidence="3">The sequence shown here is derived from an EMBL/GenBank/DDBJ whole genome shotgun (WGS) entry which is preliminary data.</text>
</comment>
<dbReference type="Pfam" id="PF02517">
    <property type="entry name" value="Rce1-like"/>
    <property type="match status" value="1"/>
</dbReference>
<feature type="transmembrane region" description="Helical" evidence="1">
    <location>
        <begin position="212"/>
        <end position="234"/>
    </location>
</feature>
<feature type="transmembrane region" description="Helical" evidence="1">
    <location>
        <begin position="15"/>
        <end position="36"/>
    </location>
</feature>
<dbReference type="Proteomes" id="UP001596434">
    <property type="component" value="Unassembled WGS sequence"/>
</dbReference>
<feature type="transmembrane region" description="Helical" evidence="1">
    <location>
        <begin position="268"/>
        <end position="290"/>
    </location>
</feature>
<dbReference type="RefSeq" id="WP_379703375.1">
    <property type="nucleotide sequence ID" value="NZ_JBHTAT010000001.1"/>
</dbReference>
<gene>
    <name evidence="3" type="ORF">ACFQKE_07615</name>
</gene>
<keyword evidence="1" id="KW-1133">Transmembrane helix</keyword>
<sequence length="309" mass="32460">MSTTRQPERVRTRKVLAFLALTFGISWVGAIAFAVLGVDLGSLRGTVLVVAVYMWAPAVAAILTQRWVGDSIRIGCGLRRGRLRWIGLAWVTPVGLLALTIGFGALLPEVSFTTDYGAFLRDLGLPAEQIDASLAVLEGLPVPPVVFLVGQGLVAGLTINAVAALGEELGWRGLLLRELSPLGFWRLSLLTGVVWGIWHAPLIVQGHNFPDAPVAGIVVMTGWTVAASPLFTYLTVRAKSVLAATLLHGSFNAVASLSLVYLTGAGTLLVGPVGVAGIGAGVLATTTCVVHDRYVAAVRVSAGEPLELW</sequence>
<dbReference type="PANTHER" id="PTHR35797:SF1">
    <property type="entry name" value="PROTEASE"/>
    <property type="match status" value="1"/>
</dbReference>
<accession>A0ABD5ZXD8</accession>
<dbReference type="InterPro" id="IPR003675">
    <property type="entry name" value="Rce1/LyrA-like_dom"/>
</dbReference>
<dbReference type="GO" id="GO:0080120">
    <property type="term" value="P:CAAX-box protein maturation"/>
    <property type="evidence" value="ECO:0007669"/>
    <property type="project" value="UniProtKB-ARBA"/>
</dbReference>
<dbReference type="EMBL" id="JBHTAT010000001">
    <property type="protein sequence ID" value="MFC7255161.1"/>
    <property type="molecule type" value="Genomic_DNA"/>
</dbReference>
<evidence type="ECO:0000256" key="1">
    <source>
        <dbReference type="SAM" id="Phobius"/>
    </source>
</evidence>
<feature type="transmembrane region" description="Helical" evidence="1">
    <location>
        <begin position="85"/>
        <end position="107"/>
    </location>
</feature>
<feature type="transmembrane region" description="Helical" evidence="1">
    <location>
        <begin position="241"/>
        <end position="262"/>
    </location>
</feature>
<evidence type="ECO:0000259" key="2">
    <source>
        <dbReference type="Pfam" id="PF02517"/>
    </source>
</evidence>